<gene>
    <name evidence="1" type="ORF">E2562_027548</name>
</gene>
<sequence length="75" mass="8487">MMRMTRMKSRLTFLARDSKMVGSIVSDLEVEALANVVAKLKIEYVWEVDGDVRPNGRGTMETCKSWDCETNVTEG</sequence>
<keyword evidence="2" id="KW-1185">Reference proteome</keyword>
<evidence type="ECO:0000313" key="2">
    <source>
        <dbReference type="Proteomes" id="UP000479710"/>
    </source>
</evidence>
<name>A0A6G1CJ55_9ORYZ</name>
<accession>A0A6G1CJ55</accession>
<dbReference type="AlphaFoldDB" id="A0A6G1CJ55"/>
<dbReference type="Proteomes" id="UP000479710">
    <property type="component" value="Unassembled WGS sequence"/>
</dbReference>
<evidence type="ECO:0000313" key="1">
    <source>
        <dbReference type="EMBL" id="KAF0900189.1"/>
    </source>
</evidence>
<dbReference type="EMBL" id="SPHZ02000009">
    <property type="protein sequence ID" value="KAF0900189.1"/>
    <property type="molecule type" value="Genomic_DNA"/>
</dbReference>
<reference evidence="1 2" key="1">
    <citation type="submission" date="2019-11" db="EMBL/GenBank/DDBJ databases">
        <title>Whole genome sequence of Oryza granulata.</title>
        <authorList>
            <person name="Li W."/>
        </authorList>
    </citation>
    <scope>NUCLEOTIDE SEQUENCE [LARGE SCALE GENOMIC DNA]</scope>
    <source>
        <strain evidence="2">cv. Menghai</strain>
        <tissue evidence="1">Leaf</tissue>
    </source>
</reference>
<protein>
    <submittedName>
        <fullName evidence="1">Uncharacterized protein</fullName>
    </submittedName>
</protein>
<proteinExistence type="predicted"/>
<comment type="caution">
    <text evidence="1">The sequence shown here is derived from an EMBL/GenBank/DDBJ whole genome shotgun (WGS) entry which is preliminary data.</text>
</comment>
<organism evidence="1 2">
    <name type="scientific">Oryza meyeriana var. granulata</name>
    <dbReference type="NCBI Taxonomy" id="110450"/>
    <lineage>
        <taxon>Eukaryota</taxon>
        <taxon>Viridiplantae</taxon>
        <taxon>Streptophyta</taxon>
        <taxon>Embryophyta</taxon>
        <taxon>Tracheophyta</taxon>
        <taxon>Spermatophyta</taxon>
        <taxon>Magnoliopsida</taxon>
        <taxon>Liliopsida</taxon>
        <taxon>Poales</taxon>
        <taxon>Poaceae</taxon>
        <taxon>BOP clade</taxon>
        <taxon>Oryzoideae</taxon>
        <taxon>Oryzeae</taxon>
        <taxon>Oryzinae</taxon>
        <taxon>Oryza</taxon>
        <taxon>Oryza meyeriana</taxon>
    </lineage>
</organism>